<evidence type="ECO:0000256" key="3">
    <source>
        <dbReference type="ARBA" id="ARBA00013014"/>
    </source>
</evidence>
<evidence type="ECO:0000259" key="11">
    <source>
        <dbReference type="Pfam" id="PF02558"/>
    </source>
</evidence>
<dbReference type="Pfam" id="PF02558">
    <property type="entry name" value="ApbA"/>
    <property type="match status" value="1"/>
</dbReference>
<evidence type="ECO:0000256" key="6">
    <source>
        <dbReference type="ARBA" id="ARBA00022857"/>
    </source>
</evidence>
<keyword evidence="7 10" id="KW-0560">Oxidoreductase</keyword>
<dbReference type="GO" id="GO:0008677">
    <property type="term" value="F:2-dehydropantoate 2-reductase activity"/>
    <property type="evidence" value="ECO:0007669"/>
    <property type="project" value="UniProtKB-EC"/>
</dbReference>
<proteinExistence type="inferred from homology"/>
<comment type="similarity">
    <text evidence="2 10">Belongs to the ketopantoate reductase family.</text>
</comment>
<feature type="domain" description="Ketopantoate reductase N-terminal" evidence="11">
    <location>
        <begin position="3"/>
        <end position="150"/>
    </location>
</feature>
<dbReference type="InterPro" id="IPR013328">
    <property type="entry name" value="6PGD_dom2"/>
</dbReference>
<dbReference type="EC" id="1.1.1.169" evidence="3 10"/>
<evidence type="ECO:0000313" key="13">
    <source>
        <dbReference type="EMBL" id="HAT1682868.1"/>
    </source>
</evidence>
<dbReference type="InterPro" id="IPR036291">
    <property type="entry name" value="NAD(P)-bd_dom_sf"/>
</dbReference>
<dbReference type="PANTHER" id="PTHR43765">
    <property type="entry name" value="2-DEHYDROPANTOATE 2-REDUCTASE-RELATED"/>
    <property type="match status" value="1"/>
</dbReference>
<dbReference type="Gene3D" id="3.40.50.720">
    <property type="entry name" value="NAD(P)-binding Rossmann-like Domain"/>
    <property type="match status" value="1"/>
</dbReference>
<keyword evidence="6 10" id="KW-0521">NADP</keyword>
<dbReference type="Gene3D" id="1.10.1040.10">
    <property type="entry name" value="N-(1-d-carboxylethyl)-l-norvaline Dehydrogenase, domain 2"/>
    <property type="match status" value="1"/>
</dbReference>
<reference evidence="13" key="1">
    <citation type="journal article" date="2018" name="Genome Biol.">
        <title>SKESA: strategic k-mer extension for scrupulous assemblies.</title>
        <authorList>
            <person name="Souvorov A."/>
            <person name="Agarwala R."/>
            <person name="Lipman D.J."/>
        </authorList>
    </citation>
    <scope>NUCLEOTIDE SEQUENCE</scope>
    <source>
        <strain evidence="13">R404</strain>
    </source>
</reference>
<gene>
    <name evidence="13" type="ORF">I8Y21_003575</name>
</gene>
<comment type="catalytic activity">
    <reaction evidence="9 10">
        <text>(R)-pantoate + NADP(+) = 2-dehydropantoate + NADPH + H(+)</text>
        <dbReference type="Rhea" id="RHEA:16233"/>
        <dbReference type="ChEBI" id="CHEBI:11561"/>
        <dbReference type="ChEBI" id="CHEBI:15378"/>
        <dbReference type="ChEBI" id="CHEBI:15980"/>
        <dbReference type="ChEBI" id="CHEBI:57783"/>
        <dbReference type="ChEBI" id="CHEBI:58349"/>
        <dbReference type="EC" id="1.1.1.169"/>
    </reaction>
</comment>
<dbReference type="NCBIfam" id="TIGR00745">
    <property type="entry name" value="apbA_panE"/>
    <property type="match status" value="1"/>
</dbReference>
<feature type="domain" description="Ketopantoate reductase C-terminal" evidence="12">
    <location>
        <begin position="177"/>
        <end position="303"/>
    </location>
</feature>
<evidence type="ECO:0000256" key="7">
    <source>
        <dbReference type="ARBA" id="ARBA00023002"/>
    </source>
</evidence>
<dbReference type="PANTHER" id="PTHR43765:SF2">
    <property type="entry name" value="2-DEHYDROPANTOATE 2-REDUCTASE"/>
    <property type="match status" value="1"/>
</dbReference>
<dbReference type="AlphaFoldDB" id="A0AAN5LB65"/>
<dbReference type="Pfam" id="PF08546">
    <property type="entry name" value="ApbA_C"/>
    <property type="match status" value="1"/>
</dbReference>
<dbReference type="Proteomes" id="UP000856143">
    <property type="component" value="Unassembled WGS sequence"/>
</dbReference>
<evidence type="ECO:0000256" key="1">
    <source>
        <dbReference type="ARBA" id="ARBA00004994"/>
    </source>
</evidence>
<reference evidence="13" key="2">
    <citation type="submission" date="2020-11" db="EMBL/GenBank/DDBJ databases">
        <authorList>
            <consortium name="NCBI Pathogen Detection Project"/>
        </authorList>
    </citation>
    <scope>NUCLEOTIDE SEQUENCE</scope>
    <source>
        <strain evidence="13">R404</strain>
    </source>
</reference>
<dbReference type="InterPro" id="IPR050838">
    <property type="entry name" value="Ketopantoate_reductase"/>
</dbReference>
<comment type="function">
    <text evidence="10">Catalyzes the NADPH-dependent reduction of ketopantoate into pantoic acid.</text>
</comment>
<protein>
    <recommendedName>
        <fullName evidence="4 10">2-dehydropantoate 2-reductase</fullName>
        <ecNumber evidence="3 10">1.1.1.169</ecNumber>
    </recommendedName>
    <alternativeName>
        <fullName evidence="8 10">Ketopantoate reductase</fullName>
    </alternativeName>
</protein>
<evidence type="ECO:0000256" key="5">
    <source>
        <dbReference type="ARBA" id="ARBA00022655"/>
    </source>
</evidence>
<dbReference type="GO" id="GO:0005737">
    <property type="term" value="C:cytoplasm"/>
    <property type="evidence" value="ECO:0007669"/>
    <property type="project" value="TreeGrafter"/>
</dbReference>
<dbReference type="EMBL" id="DACSEO010000046">
    <property type="protein sequence ID" value="HAT1682868.1"/>
    <property type="molecule type" value="Genomic_DNA"/>
</dbReference>
<evidence type="ECO:0000256" key="9">
    <source>
        <dbReference type="ARBA" id="ARBA00048793"/>
    </source>
</evidence>
<keyword evidence="5 10" id="KW-0566">Pantothenate biosynthesis</keyword>
<evidence type="ECO:0000256" key="2">
    <source>
        <dbReference type="ARBA" id="ARBA00007870"/>
    </source>
</evidence>
<accession>A0AAN5LB65</accession>
<evidence type="ECO:0000256" key="10">
    <source>
        <dbReference type="RuleBase" id="RU362068"/>
    </source>
</evidence>
<dbReference type="GO" id="GO:0050661">
    <property type="term" value="F:NADP binding"/>
    <property type="evidence" value="ECO:0007669"/>
    <property type="project" value="TreeGrafter"/>
</dbReference>
<dbReference type="NCBIfam" id="NF009543">
    <property type="entry name" value="PRK12921.1-5"/>
    <property type="match status" value="1"/>
</dbReference>
<dbReference type="SUPFAM" id="SSF48179">
    <property type="entry name" value="6-phosphogluconate dehydrogenase C-terminal domain-like"/>
    <property type="match status" value="1"/>
</dbReference>
<dbReference type="InterPro" id="IPR013752">
    <property type="entry name" value="KPA_reductase"/>
</dbReference>
<dbReference type="SUPFAM" id="SSF51735">
    <property type="entry name" value="NAD(P)-binding Rossmann-fold domains"/>
    <property type="match status" value="1"/>
</dbReference>
<dbReference type="InterPro" id="IPR008927">
    <property type="entry name" value="6-PGluconate_DH-like_C_sf"/>
</dbReference>
<evidence type="ECO:0000256" key="4">
    <source>
        <dbReference type="ARBA" id="ARBA00019465"/>
    </source>
</evidence>
<evidence type="ECO:0000256" key="8">
    <source>
        <dbReference type="ARBA" id="ARBA00032024"/>
    </source>
</evidence>
<name>A0AAN5LB65_KLEOX</name>
<organism evidence="13 14">
    <name type="scientific">Klebsiella oxytoca</name>
    <dbReference type="NCBI Taxonomy" id="571"/>
    <lineage>
        <taxon>Bacteria</taxon>
        <taxon>Pseudomonadati</taxon>
        <taxon>Pseudomonadota</taxon>
        <taxon>Gammaproteobacteria</taxon>
        <taxon>Enterobacterales</taxon>
        <taxon>Enterobacteriaceae</taxon>
        <taxon>Klebsiella/Raoultella group</taxon>
        <taxon>Klebsiella</taxon>
    </lineage>
</organism>
<dbReference type="GO" id="GO:0015940">
    <property type="term" value="P:pantothenate biosynthetic process"/>
    <property type="evidence" value="ECO:0007669"/>
    <property type="project" value="UniProtKB-KW"/>
</dbReference>
<evidence type="ECO:0000259" key="12">
    <source>
        <dbReference type="Pfam" id="PF08546"/>
    </source>
</evidence>
<sequence length="305" mass="33093">MKIAIAGAGAMGCRFGYMLLGAGHDVTLIDGWHEHVNTICSNGLFVETEVSQQYYPIPAMLADESQGEFELIILFTKAMQLDRMLQHIKPLLPAAKVVMILSNGLGNIETLEKYVDRQKIYAGVTLWSSELEGPGHIMATGTGTIELQPVASQDAALEENIVAVLNSAGLNAEISPDVLLSIWKKAAFNSVMNTYCALLDCNVGGFGQLPGALDLAQAVVDEFVLVAASQNIPLSGERVMNTVKKVFDPRESGHHYPSMYQDLQKGRLTEIDYLNGAIARIGMQNNIPVPVNTLLTQLIHAKEAQ</sequence>
<comment type="caution">
    <text evidence="13">The sequence shown here is derived from an EMBL/GenBank/DDBJ whole genome shotgun (WGS) entry which is preliminary data.</text>
</comment>
<dbReference type="InterPro" id="IPR003710">
    <property type="entry name" value="ApbA"/>
</dbReference>
<comment type="pathway">
    <text evidence="1 10">Cofactor biosynthesis; (R)-pantothenate biosynthesis; (R)-pantoate from 3-methyl-2-oxobutanoate: step 2/2.</text>
</comment>
<dbReference type="NCBIfam" id="NF005088">
    <property type="entry name" value="PRK06522.1-2"/>
    <property type="match status" value="1"/>
</dbReference>
<evidence type="ECO:0000313" key="14">
    <source>
        <dbReference type="Proteomes" id="UP000856143"/>
    </source>
</evidence>
<dbReference type="InterPro" id="IPR013332">
    <property type="entry name" value="KPR_N"/>
</dbReference>